<dbReference type="GO" id="GO:0003677">
    <property type="term" value="F:DNA binding"/>
    <property type="evidence" value="ECO:0007669"/>
    <property type="project" value="UniProtKB-KW"/>
</dbReference>
<dbReference type="PANTHER" id="PTHR33677:SF5">
    <property type="entry name" value="TRANSCRIPTIONAL REPRESSOR FRMR"/>
    <property type="match status" value="1"/>
</dbReference>
<evidence type="ECO:0000256" key="1">
    <source>
        <dbReference type="ARBA" id="ARBA00005428"/>
    </source>
</evidence>
<comment type="caution">
    <text evidence="3">The sequence shown here is derived from an EMBL/GenBank/DDBJ whole genome shotgun (WGS) entry which is preliminary data.</text>
</comment>
<accession>A0A839DWC6</accession>
<evidence type="ECO:0000313" key="4">
    <source>
        <dbReference type="Proteomes" id="UP000569329"/>
    </source>
</evidence>
<keyword evidence="4" id="KW-1185">Reference proteome</keyword>
<dbReference type="AlphaFoldDB" id="A0A839DWC6"/>
<dbReference type="GO" id="GO:0045892">
    <property type="term" value="P:negative regulation of DNA-templated transcription"/>
    <property type="evidence" value="ECO:0007669"/>
    <property type="project" value="UniProtKB-ARBA"/>
</dbReference>
<dbReference type="InterPro" id="IPR003735">
    <property type="entry name" value="Metal_Tscrpt_repr"/>
</dbReference>
<proteinExistence type="inferred from homology"/>
<dbReference type="EMBL" id="JACGWZ010000005">
    <property type="protein sequence ID" value="MBA8826262.1"/>
    <property type="molecule type" value="Genomic_DNA"/>
</dbReference>
<keyword evidence="2" id="KW-0186">Copper</keyword>
<evidence type="ECO:0000313" key="3">
    <source>
        <dbReference type="EMBL" id="MBA8826262.1"/>
    </source>
</evidence>
<comment type="similarity">
    <text evidence="1">Belongs to the CsoR family.</text>
</comment>
<reference evidence="3 4" key="1">
    <citation type="submission" date="2020-07" db="EMBL/GenBank/DDBJ databases">
        <title>Sequencing the genomes of 1000 actinobacteria strains.</title>
        <authorList>
            <person name="Klenk H.-P."/>
        </authorList>
    </citation>
    <scope>NUCLEOTIDE SEQUENCE [LARGE SCALE GENOMIC DNA]</scope>
    <source>
        <strain evidence="3 4">DSM 45975</strain>
    </source>
</reference>
<dbReference type="CDD" id="cd10148">
    <property type="entry name" value="CsoR-like_DUF156"/>
    <property type="match status" value="1"/>
</dbReference>
<dbReference type="InterPro" id="IPR038390">
    <property type="entry name" value="Metal_Tscrpt_repr_sf"/>
</dbReference>
<evidence type="ECO:0000256" key="2">
    <source>
        <dbReference type="ARBA" id="ARBA00023008"/>
    </source>
</evidence>
<dbReference type="GO" id="GO:0046872">
    <property type="term" value="F:metal ion binding"/>
    <property type="evidence" value="ECO:0007669"/>
    <property type="project" value="InterPro"/>
</dbReference>
<sequence>MEMNPELVGDALTRLRRAQGQLSGVIEAIEEGGDCAQTLTQLAAVSRALDRAGFKIVASGMRHCQQARDEGDEPPMTEQELERLFLSLA</sequence>
<keyword evidence="3" id="KW-0238">DNA-binding</keyword>
<gene>
    <name evidence="3" type="ORF">FHX42_003638</name>
</gene>
<protein>
    <submittedName>
        <fullName evidence="3">DNA-binding FrmR family transcriptional regulator</fullName>
    </submittedName>
</protein>
<name>A0A839DWC6_9PSEU</name>
<dbReference type="Pfam" id="PF02583">
    <property type="entry name" value="Trns_repr_metal"/>
    <property type="match status" value="1"/>
</dbReference>
<dbReference type="Gene3D" id="1.20.58.1000">
    <property type="entry name" value="Metal-sensitive repressor, helix protomer"/>
    <property type="match status" value="1"/>
</dbReference>
<dbReference type="PANTHER" id="PTHR33677">
    <property type="entry name" value="TRANSCRIPTIONAL REPRESSOR FRMR-RELATED"/>
    <property type="match status" value="1"/>
</dbReference>
<organism evidence="3 4">
    <name type="scientific">Halosaccharopolyspora lacisalsi</name>
    <dbReference type="NCBI Taxonomy" id="1000566"/>
    <lineage>
        <taxon>Bacteria</taxon>
        <taxon>Bacillati</taxon>
        <taxon>Actinomycetota</taxon>
        <taxon>Actinomycetes</taxon>
        <taxon>Pseudonocardiales</taxon>
        <taxon>Pseudonocardiaceae</taxon>
        <taxon>Halosaccharopolyspora</taxon>
    </lineage>
</organism>
<dbReference type="Proteomes" id="UP000569329">
    <property type="component" value="Unassembled WGS sequence"/>
</dbReference>